<evidence type="ECO:0000313" key="3">
    <source>
        <dbReference type="Proteomes" id="UP001501455"/>
    </source>
</evidence>
<dbReference type="Proteomes" id="UP001501455">
    <property type="component" value="Unassembled WGS sequence"/>
</dbReference>
<evidence type="ECO:0008006" key="4">
    <source>
        <dbReference type="Google" id="ProtNLM"/>
    </source>
</evidence>
<evidence type="ECO:0000313" key="2">
    <source>
        <dbReference type="EMBL" id="GAA3493644.1"/>
    </source>
</evidence>
<gene>
    <name evidence="2" type="ORF">GCM10019016_007430</name>
</gene>
<organism evidence="2 3">
    <name type="scientific">Streptomyces prasinosporus</name>
    <dbReference type="NCBI Taxonomy" id="68256"/>
    <lineage>
        <taxon>Bacteria</taxon>
        <taxon>Bacillati</taxon>
        <taxon>Actinomycetota</taxon>
        <taxon>Actinomycetes</taxon>
        <taxon>Kitasatosporales</taxon>
        <taxon>Streptomycetaceae</taxon>
        <taxon>Streptomyces</taxon>
        <taxon>Streptomyces albogriseolus group</taxon>
    </lineage>
</organism>
<accession>A0ABP6TFP9</accession>
<comment type="caution">
    <text evidence="2">The sequence shown here is derived from an EMBL/GenBank/DDBJ whole genome shotgun (WGS) entry which is preliminary data.</text>
</comment>
<feature type="compositionally biased region" description="Basic residues" evidence="1">
    <location>
        <begin position="49"/>
        <end position="69"/>
    </location>
</feature>
<dbReference type="InterPro" id="IPR015946">
    <property type="entry name" value="KH_dom-like_a/b"/>
</dbReference>
<protein>
    <recommendedName>
        <fullName evidence="4">OsmC family peroxiredoxin</fullName>
    </recommendedName>
</protein>
<evidence type="ECO:0000256" key="1">
    <source>
        <dbReference type="SAM" id="MobiDB-lite"/>
    </source>
</evidence>
<reference evidence="3" key="1">
    <citation type="journal article" date="2019" name="Int. J. Syst. Evol. Microbiol.">
        <title>The Global Catalogue of Microorganisms (GCM) 10K type strain sequencing project: providing services to taxonomists for standard genome sequencing and annotation.</title>
        <authorList>
            <consortium name="The Broad Institute Genomics Platform"/>
            <consortium name="The Broad Institute Genome Sequencing Center for Infectious Disease"/>
            <person name="Wu L."/>
            <person name="Ma J."/>
        </authorList>
    </citation>
    <scope>NUCLEOTIDE SEQUENCE [LARGE SCALE GENOMIC DNA]</scope>
    <source>
        <strain evidence="3">JCM 4816</strain>
    </source>
</reference>
<name>A0ABP6TFP9_9ACTN</name>
<dbReference type="InterPro" id="IPR036102">
    <property type="entry name" value="OsmC/Ohrsf"/>
</dbReference>
<feature type="region of interest" description="Disordered" evidence="1">
    <location>
        <begin position="44"/>
        <end position="106"/>
    </location>
</feature>
<dbReference type="Gene3D" id="3.30.300.20">
    <property type="match status" value="1"/>
</dbReference>
<sequence>MTAEVGLGKQGEGFALAVTLRVELPDGLDEATGLKLVEQAHQVCPYSQRHPRQHPRRARRRVRPGRPRRGSPPDRASTSPVRRLHATTTASSGTRCRASAAASAPW</sequence>
<keyword evidence="3" id="KW-1185">Reference proteome</keyword>
<dbReference type="SUPFAM" id="SSF82784">
    <property type="entry name" value="OsmC-like"/>
    <property type="match status" value="1"/>
</dbReference>
<dbReference type="EMBL" id="BAAAXF010000012">
    <property type="protein sequence ID" value="GAA3493644.1"/>
    <property type="molecule type" value="Genomic_DNA"/>
</dbReference>
<proteinExistence type="predicted"/>